<dbReference type="EMBL" id="AMGW01000001">
    <property type="protein sequence ID" value="EXJ64644.1"/>
    <property type="molecule type" value="Genomic_DNA"/>
</dbReference>
<organism evidence="1 2">
    <name type="scientific">Cladophialophora yegresii CBS 114405</name>
    <dbReference type="NCBI Taxonomy" id="1182544"/>
    <lineage>
        <taxon>Eukaryota</taxon>
        <taxon>Fungi</taxon>
        <taxon>Dikarya</taxon>
        <taxon>Ascomycota</taxon>
        <taxon>Pezizomycotina</taxon>
        <taxon>Eurotiomycetes</taxon>
        <taxon>Chaetothyriomycetidae</taxon>
        <taxon>Chaetothyriales</taxon>
        <taxon>Herpotrichiellaceae</taxon>
        <taxon>Cladophialophora</taxon>
    </lineage>
</organism>
<name>W9X2C7_9EURO</name>
<dbReference type="GeneID" id="19175596"/>
<dbReference type="Proteomes" id="UP000019473">
    <property type="component" value="Unassembled WGS sequence"/>
</dbReference>
<protein>
    <submittedName>
        <fullName evidence="1">Uncharacterized protein</fullName>
    </submittedName>
</protein>
<dbReference type="VEuPathDB" id="FungiDB:A1O7_00982"/>
<keyword evidence="2" id="KW-1185">Reference proteome</keyword>
<dbReference type="OrthoDB" id="5417811at2759"/>
<accession>W9X2C7</accession>
<sequence>VSQIHRTMGYRPPSYLSETGVTEIVEAQSRDVEAALENIHPLERERMRTLAAEALEGHRQM</sequence>
<reference evidence="1 2" key="1">
    <citation type="submission" date="2013-03" db="EMBL/GenBank/DDBJ databases">
        <title>The Genome Sequence of Cladophialophora yegresii CBS 114405.</title>
        <authorList>
            <consortium name="The Broad Institute Genomics Platform"/>
            <person name="Cuomo C."/>
            <person name="de Hoog S."/>
            <person name="Gorbushina A."/>
            <person name="Walker B."/>
            <person name="Young S.K."/>
            <person name="Zeng Q."/>
            <person name="Gargeya S."/>
            <person name="Fitzgerald M."/>
            <person name="Haas B."/>
            <person name="Abouelleil A."/>
            <person name="Allen A.W."/>
            <person name="Alvarado L."/>
            <person name="Arachchi H.M."/>
            <person name="Berlin A.M."/>
            <person name="Chapman S.B."/>
            <person name="Gainer-Dewar J."/>
            <person name="Goldberg J."/>
            <person name="Griggs A."/>
            <person name="Gujja S."/>
            <person name="Hansen M."/>
            <person name="Howarth C."/>
            <person name="Imamovic A."/>
            <person name="Ireland A."/>
            <person name="Larimer J."/>
            <person name="McCowan C."/>
            <person name="Murphy C."/>
            <person name="Pearson M."/>
            <person name="Poon T.W."/>
            <person name="Priest M."/>
            <person name="Roberts A."/>
            <person name="Saif S."/>
            <person name="Shea T."/>
            <person name="Sisk P."/>
            <person name="Sykes S."/>
            <person name="Wortman J."/>
            <person name="Nusbaum C."/>
            <person name="Birren B."/>
        </authorList>
    </citation>
    <scope>NUCLEOTIDE SEQUENCE [LARGE SCALE GENOMIC DNA]</scope>
    <source>
        <strain evidence="1 2">CBS 114405</strain>
    </source>
</reference>
<dbReference type="HOGENOM" id="CLU_2928888_0_0_1"/>
<feature type="non-terminal residue" evidence="1">
    <location>
        <position position="1"/>
    </location>
</feature>
<proteinExistence type="predicted"/>
<dbReference type="AlphaFoldDB" id="W9X2C7"/>
<comment type="caution">
    <text evidence="1">The sequence shown here is derived from an EMBL/GenBank/DDBJ whole genome shotgun (WGS) entry which is preliminary data.</text>
</comment>
<evidence type="ECO:0000313" key="1">
    <source>
        <dbReference type="EMBL" id="EXJ64644.1"/>
    </source>
</evidence>
<gene>
    <name evidence="1" type="ORF">A1O7_00982</name>
</gene>
<dbReference type="RefSeq" id="XP_007753211.1">
    <property type="nucleotide sequence ID" value="XM_007755021.1"/>
</dbReference>
<evidence type="ECO:0000313" key="2">
    <source>
        <dbReference type="Proteomes" id="UP000019473"/>
    </source>
</evidence>